<keyword evidence="2" id="KW-1185">Reference proteome</keyword>
<accession>A0AAV7MKC5</accession>
<comment type="caution">
    <text evidence="1">The sequence shown here is derived from an EMBL/GenBank/DDBJ whole genome shotgun (WGS) entry which is preliminary data.</text>
</comment>
<gene>
    <name evidence="1" type="ORF">NDU88_000667</name>
</gene>
<sequence>MQARLQGLLSTPRDWRNSLRDRLRQEGLVRCLEGVVLCRLAAGPCRVPPCPCAMEPAVVRKAPGETR</sequence>
<reference evidence="1" key="1">
    <citation type="journal article" date="2022" name="bioRxiv">
        <title>Sequencing and chromosome-scale assembly of the giantPleurodeles waltlgenome.</title>
        <authorList>
            <person name="Brown T."/>
            <person name="Elewa A."/>
            <person name="Iarovenko S."/>
            <person name="Subramanian E."/>
            <person name="Araus A.J."/>
            <person name="Petzold A."/>
            <person name="Susuki M."/>
            <person name="Suzuki K.-i.T."/>
            <person name="Hayashi T."/>
            <person name="Toyoda A."/>
            <person name="Oliveira C."/>
            <person name="Osipova E."/>
            <person name="Leigh N.D."/>
            <person name="Simon A."/>
            <person name="Yun M.H."/>
        </authorList>
    </citation>
    <scope>NUCLEOTIDE SEQUENCE</scope>
    <source>
        <strain evidence="1">20211129_DDA</strain>
        <tissue evidence="1">Liver</tissue>
    </source>
</reference>
<dbReference type="Proteomes" id="UP001066276">
    <property type="component" value="Chromosome 9"/>
</dbReference>
<protein>
    <submittedName>
        <fullName evidence="1">Uncharacterized protein</fullName>
    </submittedName>
</protein>
<dbReference type="EMBL" id="JANPWB010000013">
    <property type="protein sequence ID" value="KAJ1103240.1"/>
    <property type="molecule type" value="Genomic_DNA"/>
</dbReference>
<name>A0AAV7MKC5_PLEWA</name>
<dbReference type="AlphaFoldDB" id="A0AAV7MKC5"/>
<organism evidence="1 2">
    <name type="scientific">Pleurodeles waltl</name>
    <name type="common">Iberian ribbed newt</name>
    <dbReference type="NCBI Taxonomy" id="8319"/>
    <lineage>
        <taxon>Eukaryota</taxon>
        <taxon>Metazoa</taxon>
        <taxon>Chordata</taxon>
        <taxon>Craniata</taxon>
        <taxon>Vertebrata</taxon>
        <taxon>Euteleostomi</taxon>
        <taxon>Amphibia</taxon>
        <taxon>Batrachia</taxon>
        <taxon>Caudata</taxon>
        <taxon>Salamandroidea</taxon>
        <taxon>Salamandridae</taxon>
        <taxon>Pleurodelinae</taxon>
        <taxon>Pleurodeles</taxon>
    </lineage>
</organism>
<evidence type="ECO:0000313" key="2">
    <source>
        <dbReference type="Proteomes" id="UP001066276"/>
    </source>
</evidence>
<proteinExistence type="predicted"/>
<evidence type="ECO:0000313" key="1">
    <source>
        <dbReference type="EMBL" id="KAJ1103240.1"/>
    </source>
</evidence>